<name>A0ABV2PZA9_9GAMM</name>
<evidence type="ECO:0000313" key="3">
    <source>
        <dbReference type="Proteomes" id="UP001549251"/>
    </source>
</evidence>
<dbReference type="RefSeq" id="WP_354551229.1">
    <property type="nucleotide sequence ID" value="NZ_JBEPSD010000002.1"/>
</dbReference>
<dbReference type="Proteomes" id="UP001549251">
    <property type="component" value="Unassembled WGS sequence"/>
</dbReference>
<sequence length="248" mass="28019">MDLTQLFESISHECEALQDRVRHLIDDQHWLTDGEFKETILRTIIRRTAPETVKVGRGFVLTHGAQSTQVDILIYDSSYPVLYRDGDLVFISPIACRGIVEVKTTLKLSTLREAALKLADMADSIRSHSRKPLFVGLFSYGFTAAHRERVLDTLQGASGGSPLRVINHAALGPNTFVKYWEANPNTRHKGYETWHQYEMERLGPGYFIHNLVTSMAPKLSVEDGNVFFPWEGKEFRCTNQLALRAPAG</sequence>
<proteinExistence type="predicted"/>
<reference evidence="2 3" key="1">
    <citation type="submission" date="2024-06" db="EMBL/GenBank/DDBJ databases">
        <title>Sorghum-associated microbial communities from plants grown in Nebraska, USA.</title>
        <authorList>
            <person name="Schachtman D."/>
        </authorList>
    </citation>
    <scope>NUCLEOTIDE SEQUENCE [LARGE SCALE GENOMIC DNA]</scope>
    <source>
        <strain evidence="2 3">1757</strain>
    </source>
</reference>
<dbReference type="Pfam" id="PF20247">
    <property type="entry name" value="DUF6602"/>
    <property type="match status" value="1"/>
</dbReference>
<dbReference type="CDD" id="cd21173">
    <property type="entry name" value="NucC-like"/>
    <property type="match status" value="1"/>
</dbReference>
<organism evidence="2 3">
    <name type="scientific">Rhodanobacter soli</name>
    <dbReference type="NCBI Taxonomy" id="590609"/>
    <lineage>
        <taxon>Bacteria</taxon>
        <taxon>Pseudomonadati</taxon>
        <taxon>Pseudomonadota</taxon>
        <taxon>Gammaproteobacteria</taxon>
        <taxon>Lysobacterales</taxon>
        <taxon>Rhodanobacteraceae</taxon>
        <taxon>Rhodanobacter</taxon>
    </lineage>
</organism>
<feature type="domain" description="DUF6602" evidence="1">
    <location>
        <begin position="28"/>
        <end position="121"/>
    </location>
</feature>
<keyword evidence="3" id="KW-1185">Reference proteome</keyword>
<comment type="caution">
    <text evidence="2">The sequence shown here is derived from an EMBL/GenBank/DDBJ whole genome shotgun (WGS) entry which is preliminary data.</text>
</comment>
<evidence type="ECO:0000259" key="1">
    <source>
        <dbReference type="Pfam" id="PF20247"/>
    </source>
</evidence>
<gene>
    <name evidence="2" type="ORF">ABIE04_002731</name>
</gene>
<evidence type="ECO:0000313" key="2">
    <source>
        <dbReference type="EMBL" id="MET4570370.1"/>
    </source>
</evidence>
<dbReference type="EMBL" id="JBEPSD010000002">
    <property type="protein sequence ID" value="MET4570370.1"/>
    <property type="molecule type" value="Genomic_DNA"/>
</dbReference>
<dbReference type="InterPro" id="IPR046537">
    <property type="entry name" value="DUF6602"/>
</dbReference>
<protein>
    <recommendedName>
        <fullName evidence="1">DUF6602 domain-containing protein</fullName>
    </recommendedName>
</protein>
<accession>A0ABV2PZA9</accession>